<evidence type="ECO:0000313" key="1">
    <source>
        <dbReference type="EMBL" id="KAF2466161.1"/>
    </source>
</evidence>
<gene>
    <name evidence="1" type="ORF">BDR25DRAFT_359946</name>
</gene>
<dbReference type="Proteomes" id="UP000799755">
    <property type="component" value="Unassembled WGS sequence"/>
</dbReference>
<organism evidence="1 2">
    <name type="scientific">Lindgomyces ingoldianus</name>
    <dbReference type="NCBI Taxonomy" id="673940"/>
    <lineage>
        <taxon>Eukaryota</taxon>
        <taxon>Fungi</taxon>
        <taxon>Dikarya</taxon>
        <taxon>Ascomycota</taxon>
        <taxon>Pezizomycotina</taxon>
        <taxon>Dothideomycetes</taxon>
        <taxon>Pleosporomycetidae</taxon>
        <taxon>Pleosporales</taxon>
        <taxon>Lindgomycetaceae</taxon>
        <taxon>Lindgomyces</taxon>
    </lineage>
</organism>
<comment type="caution">
    <text evidence="1">The sequence shown here is derived from an EMBL/GenBank/DDBJ whole genome shotgun (WGS) entry which is preliminary data.</text>
</comment>
<proteinExistence type="predicted"/>
<name>A0ACB6QJ40_9PLEO</name>
<sequence length="176" mass="19954">MPCRNHIAREEAQLSHPNQGATNESMMRSSCIMSSPTFIFLKEQPSSDLGFLVIVNQLAPKVNLLAHRWASFSCTNPHPILLTPLPSPRTASPSHKLSNTTLWVSTRYFAIGVARLLHKAITQRRRTITSKRTTYWIYIITPSTRTPFPSQPKPCNGHPNRSDRENARRIIDALRN</sequence>
<reference evidence="1" key="1">
    <citation type="journal article" date="2020" name="Stud. Mycol.">
        <title>101 Dothideomycetes genomes: a test case for predicting lifestyles and emergence of pathogens.</title>
        <authorList>
            <person name="Haridas S."/>
            <person name="Albert R."/>
            <person name="Binder M."/>
            <person name="Bloem J."/>
            <person name="Labutti K."/>
            <person name="Salamov A."/>
            <person name="Andreopoulos B."/>
            <person name="Baker S."/>
            <person name="Barry K."/>
            <person name="Bills G."/>
            <person name="Bluhm B."/>
            <person name="Cannon C."/>
            <person name="Castanera R."/>
            <person name="Culley D."/>
            <person name="Daum C."/>
            <person name="Ezra D."/>
            <person name="Gonzalez J."/>
            <person name="Henrissat B."/>
            <person name="Kuo A."/>
            <person name="Liang C."/>
            <person name="Lipzen A."/>
            <person name="Lutzoni F."/>
            <person name="Magnuson J."/>
            <person name="Mondo S."/>
            <person name="Nolan M."/>
            <person name="Ohm R."/>
            <person name="Pangilinan J."/>
            <person name="Park H.-J."/>
            <person name="Ramirez L."/>
            <person name="Alfaro M."/>
            <person name="Sun H."/>
            <person name="Tritt A."/>
            <person name="Yoshinaga Y."/>
            <person name="Zwiers L.-H."/>
            <person name="Turgeon B."/>
            <person name="Goodwin S."/>
            <person name="Spatafora J."/>
            <person name="Crous P."/>
            <person name="Grigoriev I."/>
        </authorList>
    </citation>
    <scope>NUCLEOTIDE SEQUENCE</scope>
    <source>
        <strain evidence="1">ATCC 200398</strain>
    </source>
</reference>
<protein>
    <submittedName>
        <fullName evidence="1">Uncharacterized protein</fullName>
    </submittedName>
</protein>
<evidence type="ECO:0000313" key="2">
    <source>
        <dbReference type="Proteomes" id="UP000799755"/>
    </source>
</evidence>
<keyword evidence="2" id="KW-1185">Reference proteome</keyword>
<accession>A0ACB6QJ40</accession>
<dbReference type="EMBL" id="MU003526">
    <property type="protein sequence ID" value="KAF2466161.1"/>
    <property type="molecule type" value="Genomic_DNA"/>
</dbReference>